<dbReference type="GO" id="GO:0006310">
    <property type="term" value="P:DNA recombination"/>
    <property type="evidence" value="ECO:0007669"/>
    <property type="project" value="UniProtKB-UniRule"/>
</dbReference>
<comment type="function">
    <text evidence="6">The RuvA-RuvB-RuvC complex processes Holliday junction (HJ) DNA during genetic recombination and DNA repair, while the RuvA-RuvB complex plays an important role in the rescue of blocked DNA replication forks via replication fork reversal (RFR). RuvA specifically binds to HJ cruciform DNA, conferring on it an open structure. The RuvB hexamer acts as an ATP-dependent pump, pulling dsDNA into and through the RuvAB complex. HJ branch migration allows RuvC to scan DNA until it finds its consensus sequence, where it cleaves and resolves the cruciform DNA.</text>
</comment>
<comment type="caution">
    <text evidence="6">Lacks conserved residue(s) required for the propagation of feature annotation.</text>
</comment>
<dbReference type="GO" id="GO:0009379">
    <property type="term" value="C:Holliday junction helicase complex"/>
    <property type="evidence" value="ECO:0007669"/>
    <property type="project" value="InterPro"/>
</dbReference>
<dbReference type="Gene3D" id="1.10.8.10">
    <property type="entry name" value="DNA helicase RuvA subunit, C-terminal domain"/>
    <property type="match status" value="1"/>
</dbReference>
<dbReference type="HAMAP" id="MF_00031">
    <property type="entry name" value="DNA_HJ_migration_RuvA"/>
    <property type="match status" value="1"/>
</dbReference>
<keyword evidence="1 6" id="KW-0963">Cytoplasm</keyword>
<proteinExistence type="inferred from homology"/>
<reference evidence="8 9" key="1">
    <citation type="journal article" date="2016" name="Nat. Commun.">
        <title>Thousands of microbial genomes shed light on interconnected biogeochemical processes in an aquifer system.</title>
        <authorList>
            <person name="Anantharaman K."/>
            <person name="Brown C.T."/>
            <person name="Hug L.A."/>
            <person name="Sharon I."/>
            <person name="Castelle C.J."/>
            <person name="Probst A.J."/>
            <person name="Thomas B.C."/>
            <person name="Singh A."/>
            <person name="Wilkins M.J."/>
            <person name="Karaoz U."/>
            <person name="Brodie E.L."/>
            <person name="Williams K.H."/>
            <person name="Hubbard S.S."/>
            <person name="Banfield J.F."/>
        </authorList>
    </citation>
    <scope>NUCLEOTIDE SEQUENCE [LARGE SCALE GENOMIC DNA]</scope>
</reference>
<dbReference type="Gene3D" id="1.10.150.20">
    <property type="entry name" value="5' to 3' exonuclease, C-terminal subdomain"/>
    <property type="match status" value="1"/>
</dbReference>
<dbReference type="SUPFAM" id="SSF47781">
    <property type="entry name" value="RuvA domain 2-like"/>
    <property type="match status" value="1"/>
</dbReference>
<dbReference type="Pfam" id="PF07499">
    <property type="entry name" value="RuvA_C"/>
    <property type="match status" value="1"/>
</dbReference>
<evidence type="ECO:0000313" key="8">
    <source>
        <dbReference type="EMBL" id="OGC32689.1"/>
    </source>
</evidence>
<dbReference type="GO" id="GO:0005524">
    <property type="term" value="F:ATP binding"/>
    <property type="evidence" value="ECO:0007669"/>
    <property type="project" value="InterPro"/>
</dbReference>
<evidence type="ECO:0000313" key="9">
    <source>
        <dbReference type="Proteomes" id="UP000177309"/>
    </source>
</evidence>
<feature type="domain" description="Helix-hairpin-helix DNA-binding motif class 1" evidence="7">
    <location>
        <begin position="73"/>
        <end position="92"/>
    </location>
</feature>
<dbReference type="InterPro" id="IPR036267">
    <property type="entry name" value="RuvA_C_sf"/>
</dbReference>
<evidence type="ECO:0000259" key="7">
    <source>
        <dbReference type="SMART" id="SM00278"/>
    </source>
</evidence>
<comment type="subunit">
    <text evidence="6">Homotetramer. Forms an RuvA(8)-RuvB(12)-Holliday junction (HJ) complex. HJ DNA is sandwiched between 2 RuvA tetramers; dsDNA enters through RuvA and exits via RuvB. An RuvB hexamer assembles on each DNA strand where it exits the tetramer. Each RuvB hexamer is contacted by two RuvA subunits (via domain III) on 2 adjacent RuvB subunits; this complex drives branch migration. In the full resolvosome a probable DNA-RuvA(4)-RuvB(12)-RuvC(2) complex forms which resolves the HJ.</text>
</comment>
<dbReference type="InterPro" id="IPR003583">
    <property type="entry name" value="Hlx-hairpin-Hlx_DNA-bd_motif"/>
</dbReference>
<dbReference type="InterPro" id="IPR010994">
    <property type="entry name" value="RuvA_2-like"/>
</dbReference>
<keyword evidence="2 6" id="KW-0227">DNA damage</keyword>
<dbReference type="InterPro" id="IPR012340">
    <property type="entry name" value="NA-bd_OB-fold"/>
</dbReference>
<name>A0A1F4TJF0_UNCSA</name>
<feature type="domain" description="Helix-hairpin-helix DNA-binding motif class 1" evidence="7">
    <location>
        <begin position="108"/>
        <end position="127"/>
    </location>
</feature>
<dbReference type="Pfam" id="PF01330">
    <property type="entry name" value="RuvA_N"/>
    <property type="match status" value="1"/>
</dbReference>
<dbReference type="InterPro" id="IPR000085">
    <property type="entry name" value="RuvA"/>
</dbReference>
<dbReference type="GO" id="GO:0009378">
    <property type="term" value="F:four-way junction helicase activity"/>
    <property type="evidence" value="ECO:0007669"/>
    <property type="project" value="InterPro"/>
</dbReference>
<dbReference type="GO" id="GO:0005737">
    <property type="term" value="C:cytoplasm"/>
    <property type="evidence" value="ECO:0007669"/>
    <property type="project" value="UniProtKB-SubCell"/>
</dbReference>
<keyword evidence="8" id="KW-0378">Hydrolase</keyword>
<organism evidence="8 9">
    <name type="scientific">candidate division WOR-1 bacterium RIFOXYC2_FULL_41_25</name>
    <dbReference type="NCBI Taxonomy" id="1802586"/>
    <lineage>
        <taxon>Bacteria</taxon>
        <taxon>Bacillati</taxon>
        <taxon>Saganbacteria</taxon>
    </lineage>
</organism>
<evidence type="ECO:0000256" key="4">
    <source>
        <dbReference type="ARBA" id="ARBA00023172"/>
    </source>
</evidence>
<dbReference type="SMART" id="SM00278">
    <property type="entry name" value="HhH1"/>
    <property type="match status" value="2"/>
</dbReference>
<keyword evidence="3 6" id="KW-0238">DNA-binding</keyword>
<keyword evidence="4 6" id="KW-0233">DNA recombination</keyword>
<feature type="region of interest" description="Domain I" evidence="6">
    <location>
        <begin position="1"/>
        <end position="64"/>
    </location>
</feature>
<dbReference type="GO" id="GO:0006281">
    <property type="term" value="P:DNA repair"/>
    <property type="evidence" value="ECO:0007669"/>
    <property type="project" value="UniProtKB-UniRule"/>
</dbReference>
<evidence type="ECO:0000256" key="5">
    <source>
        <dbReference type="ARBA" id="ARBA00023204"/>
    </source>
</evidence>
<dbReference type="InterPro" id="IPR013849">
    <property type="entry name" value="DNA_helicase_Holl-junc_RuvA_I"/>
</dbReference>
<dbReference type="EMBL" id="MEUI01000047">
    <property type="protein sequence ID" value="OGC32689.1"/>
    <property type="molecule type" value="Genomic_DNA"/>
</dbReference>
<dbReference type="SUPFAM" id="SSF50249">
    <property type="entry name" value="Nucleic acid-binding proteins"/>
    <property type="match status" value="1"/>
</dbReference>
<keyword evidence="5 6" id="KW-0234">DNA repair</keyword>
<keyword evidence="8" id="KW-0347">Helicase</keyword>
<gene>
    <name evidence="6" type="primary">ruvA</name>
    <name evidence="8" type="ORF">A2462_04000</name>
</gene>
<evidence type="ECO:0000256" key="2">
    <source>
        <dbReference type="ARBA" id="ARBA00022763"/>
    </source>
</evidence>
<accession>A0A1F4TJF0</accession>
<dbReference type="GO" id="GO:0000400">
    <property type="term" value="F:four-way junction DNA binding"/>
    <property type="evidence" value="ECO:0007669"/>
    <property type="project" value="UniProtKB-UniRule"/>
</dbReference>
<evidence type="ECO:0000256" key="1">
    <source>
        <dbReference type="ARBA" id="ARBA00022490"/>
    </source>
</evidence>
<protein>
    <recommendedName>
        <fullName evidence="6">Holliday junction branch migration complex subunit RuvA</fullName>
    </recommendedName>
</protein>
<dbReference type="InterPro" id="IPR011114">
    <property type="entry name" value="RuvA_C"/>
</dbReference>
<comment type="subcellular location">
    <subcellularLocation>
        <location evidence="6">Cytoplasm</location>
    </subcellularLocation>
</comment>
<dbReference type="SUPFAM" id="SSF46929">
    <property type="entry name" value="DNA helicase RuvA subunit, C-terminal domain"/>
    <property type="match status" value="1"/>
</dbReference>
<dbReference type="CDD" id="cd14332">
    <property type="entry name" value="UBA_RuvA_C"/>
    <property type="match status" value="1"/>
</dbReference>
<keyword evidence="8" id="KW-0067">ATP-binding</keyword>
<keyword evidence="8" id="KW-0547">Nucleotide-binding</keyword>
<dbReference type="GO" id="GO:0048476">
    <property type="term" value="C:Holliday junction resolvase complex"/>
    <property type="evidence" value="ECO:0007669"/>
    <property type="project" value="UniProtKB-UniRule"/>
</dbReference>
<sequence length="199" mass="21029">MISHLKGILEHVAKDHIVVDVGNVGYYVKVSAGTLAKLPKPGEKVHVYTYQVVREDDISLYGFITKEEKNLFALLLSVSGIGPKASLALLSSFPIDKLATAITNGNVGLISTVPGIGKKTAQKLVIELKEKVAKAYALKAADTGMGIPDTEESPQVADAISALVSLGYSSKEARSAIAQTDVASNDVEVIIKQALKSLV</sequence>
<dbReference type="Gene3D" id="2.40.50.140">
    <property type="entry name" value="Nucleic acid-binding proteins"/>
    <property type="match status" value="1"/>
</dbReference>
<dbReference type="AlphaFoldDB" id="A0A1F4TJF0"/>
<dbReference type="NCBIfam" id="TIGR00084">
    <property type="entry name" value="ruvA"/>
    <property type="match status" value="1"/>
</dbReference>
<evidence type="ECO:0000256" key="3">
    <source>
        <dbReference type="ARBA" id="ARBA00023125"/>
    </source>
</evidence>
<dbReference type="Proteomes" id="UP000177309">
    <property type="component" value="Unassembled WGS sequence"/>
</dbReference>
<evidence type="ECO:0000256" key="6">
    <source>
        <dbReference type="HAMAP-Rule" id="MF_00031"/>
    </source>
</evidence>
<comment type="domain">
    <text evidence="6">Has three domains with a flexible linker between the domains II and III and assumes an 'L' shape. Domain III is highly mobile and contacts RuvB.</text>
</comment>
<dbReference type="Pfam" id="PF14520">
    <property type="entry name" value="HHH_5"/>
    <property type="match status" value="1"/>
</dbReference>
<comment type="similarity">
    <text evidence="6">Belongs to the RuvA family.</text>
</comment>
<feature type="region of interest" description="Domain III" evidence="6">
    <location>
        <begin position="151"/>
        <end position="199"/>
    </location>
</feature>
<comment type="caution">
    <text evidence="8">The sequence shown here is derived from an EMBL/GenBank/DDBJ whole genome shotgun (WGS) entry which is preliminary data.</text>
</comment>